<proteinExistence type="predicted"/>
<feature type="compositionally biased region" description="Basic and acidic residues" evidence="1">
    <location>
        <begin position="1"/>
        <end position="13"/>
    </location>
</feature>
<dbReference type="EMBL" id="GBEZ01026326">
    <property type="protein sequence ID" value="JAC60874.1"/>
    <property type="molecule type" value="Transcribed_RNA"/>
</dbReference>
<gene>
    <name evidence="2" type="ORF">TSPGSL018_27761</name>
</gene>
<evidence type="ECO:0000256" key="1">
    <source>
        <dbReference type="SAM" id="MobiDB-lite"/>
    </source>
</evidence>
<feature type="non-terminal residue" evidence="2">
    <location>
        <position position="331"/>
    </location>
</feature>
<feature type="compositionally biased region" description="Low complexity" evidence="1">
    <location>
        <begin position="67"/>
        <end position="79"/>
    </location>
</feature>
<dbReference type="PANTHER" id="PTHR47242:SF1">
    <property type="entry name" value="TRAF-LIKE FAMILY PROTEIN"/>
    <property type="match status" value="1"/>
</dbReference>
<protein>
    <submittedName>
        <fullName evidence="2">Uncharacterized protein</fullName>
    </submittedName>
</protein>
<feature type="non-terminal residue" evidence="2">
    <location>
        <position position="1"/>
    </location>
</feature>
<dbReference type="PANTHER" id="PTHR47242">
    <property type="entry name" value="TRAF-LIKE FAMILY PROTEIN"/>
    <property type="match status" value="1"/>
</dbReference>
<sequence length="331" mass="33378">RGADAEETAERPEGANITGGTGGATSGTAAQDCALTGAPQPQKPQPDAGDRQPSERPLPSLGPLFQAAESGEATSSAAEPQPPNDAASAWPPRNQADATQAADELLVMVVNALRGAVYSMDPSLTGSARQPDGGASSAASEKGSARGGRGGKKSGRGGRGAAAQGRAFEGNKRPRDTASSASASDDGGDLDPETVAALAMRSPTVHRISMLLGSAPSHLQPDIILLVPRLVEPADHTAAAGALLGRLAEASREGPEAEAELRMPVLVALGLLQIDPAVAERVLRAALDALPALAESELPPAVGLVLKLASESDGTRAHAVRAVRERVAQAG</sequence>
<dbReference type="AlphaFoldDB" id="A0A061QR00"/>
<feature type="region of interest" description="Disordered" evidence="1">
    <location>
        <begin position="124"/>
        <end position="192"/>
    </location>
</feature>
<feature type="compositionally biased region" description="Low complexity" evidence="1">
    <location>
        <begin position="133"/>
        <end position="142"/>
    </location>
</feature>
<name>A0A061QR00_9CHLO</name>
<evidence type="ECO:0000313" key="2">
    <source>
        <dbReference type="EMBL" id="JAC60874.1"/>
    </source>
</evidence>
<reference evidence="2" key="1">
    <citation type="submission" date="2014-05" db="EMBL/GenBank/DDBJ databases">
        <title>The transcriptome of the halophilic microalga Tetraselmis sp. GSL018 isolated from the Great Salt Lake, Utah.</title>
        <authorList>
            <person name="Jinkerson R.E."/>
            <person name="D'Adamo S."/>
            <person name="Posewitz M.C."/>
        </authorList>
    </citation>
    <scope>NUCLEOTIDE SEQUENCE</scope>
    <source>
        <strain evidence="2">GSL018</strain>
    </source>
</reference>
<organism evidence="2">
    <name type="scientific">Tetraselmis sp. GSL018</name>
    <dbReference type="NCBI Taxonomy" id="582737"/>
    <lineage>
        <taxon>Eukaryota</taxon>
        <taxon>Viridiplantae</taxon>
        <taxon>Chlorophyta</taxon>
        <taxon>core chlorophytes</taxon>
        <taxon>Chlorodendrophyceae</taxon>
        <taxon>Chlorodendrales</taxon>
        <taxon>Chlorodendraceae</taxon>
        <taxon>Tetraselmis</taxon>
    </lineage>
</organism>
<feature type="region of interest" description="Disordered" evidence="1">
    <location>
        <begin position="1"/>
        <end position="98"/>
    </location>
</feature>
<accession>A0A061QR00</accession>